<organism evidence="2 3">
    <name type="scientific">Caulobacter phage Ccr32</name>
    <dbReference type="NCBI Taxonomy" id="1959738"/>
    <lineage>
        <taxon>Viruses</taxon>
        <taxon>Duplodnaviria</taxon>
        <taxon>Heunggongvirae</taxon>
        <taxon>Uroviricota</taxon>
        <taxon>Caudoviricetes</taxon>
        <taxon>Jeanschmidtviridae</taxon>
        <taxon>Shapirovirus</taxon>
        <taxon>Shapirovirus cbk</taxon>
    </lineage>
</organism>
<dbReference type="EMBL" id="KY555146">
    <property type="protein sequence ID" value="ARB15108.1"/>
    <property type="molecule type" value="Genomic_DNA"/>
</dbReference>
<reference evidence="3" key="1">
    <citation type="journal article" date="2017" name="Curr. Microbiol.">
        <title>Genomic Diversity of Type B3 Bacteriophages of Caulobacter crescentus.</title>
        <authorList>
            <person name="Ash K.T."/>
            <person name="Drake K.M."/>
            <person name="Gibbs W.S."/>
            <person name="Ely B."/>
        </authorList>
    </citation>
    <scope>NUCLEOTIDE SEQUENCE [LARGE SCALE GENOMIC DNA]</scope>
</reference>
<feature type="coiled-coil region" evidence="1">
    <location>
        <begin position="77"/>
        <end position="104"/>
    </location>
</feature>
<proteinExistence type="predicted"/>
<evidence type="ECO:0000256" key="1">
    <source>
        <dbReference type="SAM" id="Coils"/>
    </source>
</evidence>
<dbReference type="Proteomes" id="UP000222485">
    <property type="component" value="Genome"/>
</dbReference>
<keyword evidence="1" id="KW-0175">Coiled coil</keyword>
<gene>
    <name evidence="2" type="ORF">Ccr32_gp190</name>
</gene>
<evidence type="ECO:0000313" key="3">
    <source>
        <dbReference type="Proteomes" id="UP000222485"/>
    </source>
</evidence>
<name>A0A1V0EDZ3_9CAUD</name>
<sequence length="106" mass="12726">MATDYWLESLDASFDAEGLFDLWNGIPLEKRQGIAEGIEGSFENYGMAHGHDVIPNPLQTEMDERERRYKRNTQETEDQHYRKVRDLEETIRQLRNRIWDLENNRR</sequence>
<evidence type="ECO:0000313" key="2">
    <source>
        <dbReference type="EMBL" id="ARB15108.1"/>
    </source>
</evidence>
<protein>
    <submittedName>
        <fullName evidence="2">Uncharacterized protein</fullName>
    </submittedName>
</protein>
<accession>A0A1V0EDZ3</accession>